<dbReference type="PANTHER" id="PTHR43025">
    <property type="entry name" value="MONOGALACTOSYLDIACYLGLYCEROL SYNTHASE"/>
    <property type="match status" value="1"/>
</dbReference>
<dbReference type="SUPFAM" id="SSF53756">
    <property type="entry name" value="UDP-Glycosyltransferase/glycogen phosphorylase"/>
    <property type="match status" value="1"/>
</dbReference>
<name>A0ABS4KFL5_9FIRM</name>
<evidence type="ECO:0000259" key="7">
    <source>
        <dbReference type="Pfam" id="PF06925"/>
    </source>
</evidence>
<proteinExistence type="inferred from homology"/>
<evidence type="ECO:0000313" key="9">
    <source>
        <dbReference type="Proteomes" id="UP001314903"/>
    </source>
</evidence>
<feature type="domain" description="Glycosyl transferase family 28 C-terminal" evidence="6">
    <location>
        <begin position="254"/>
        <end position="320"/>
    </location>
</feature>
<keyword evidence="3 8" id="KW-0328">Glycosyltransferase</keyword>
<evidence type="ECO:0000256" key="5">
    <source>
        <dbReference type="SAM" id="Coils"/>
    </source>
</evidence>
<organism evidence="8 9">
    <name type="scientific">Acetoanaerobium pronyense</name>
    <dbReference type="NCBI Taxonomy" id="1482736"/>
    <lineage>
        <taxon>Bacteria</taxon>
        <taxon>Bacillati</taxon>
        <taxon>Bacillota</taxon>
        <taxon>Clostridia</taxon>
        <taxon>Peptostreptococcales</taxon>
        <taxon>Filifactoraceae</taxon>
        <taxon>Acetoanaerobium</taxon>
    </lineage>
</organism>
<dbReference type="InterPro" id="IPR009695">
    <property type="entry name" value="Diacylglyc_glucosyltr_N"/>
</dbReference>
<evidence type="ECO:0000256" key="4">
    <source>
        <dbReference type="ARBA" id="ARBA00022679"/>
    </source>
</evidence>
<evidence type="ECO:0000313" key="8">
    <source>
        <dbReference type="EMBL" id="MBP2026559.1"/>
    </source>
</evidence>
<dbReference type="Pfam" id="PF04101">
    <property type="entry name" value="Glyco_tran_28_C"/>
    <property type="match status" value="1"/>
</dbReference>
<evidence type="ECO:0000256" key="2">
    <source>
        <dbReference type="ARBA" id="ARBA00006962"/>
    </source>
</evidence>
<dbReference type="GO" id="GO:0016757">
    <property type="term" value="F:glycosyltransferase activity"/>
    <property type="evidence" value="ECO:0007669"/>
    <property type="project" value="UniProtKB-KW"/>
</dbReference>
<comment type="caution">
    <text evidence="8">The sequence shown here is derived from an EMBL/GenBank/DDBJ whole genome shotgun (WGS) entry which is preliminary data.</text>
</comment>
<dbReference type="Gene3D" id="3.40.50.2000">
    <property type="entry name" value="Glycogen Phosphorylase B"/>
    <property type="match status" value="1"/>
</dbReference>
<dbReference type="EC" id="2.4.1.315" evidence="8"/>
<evidence type="ECO:0000256" key="1">
    <source>
        <dbReference type="ARBA" id="ARBA00004370"/>
    </source>
</evidence>
<feature type="coiled-coil region" evidence="5">
    <location>
        <begin position="71"/>
        <end position="102"/>
    </location>
</feature>
<keyword evidence="4 8" id="KW-0808">Transferase</keyword>
<evidence type="ECO:0000256" key="3">
    <source>
        <dbReference type="ARBA" id="ARBA00022676"/>
    </source>
</evidence>
<keyword evidence="9" id="KW-1185">Reference proteome</keyword>
<dbReference type="Proteomes" id="UP001314903">
    <property type="component" value="Unassembled WGS sequence"/>
</dbReference>
<dbReference type="RefSeq" id="WP_209658730.1">
    <property type="nucleotide sequence ID" value="NZ_JAGGLI010000002.1"/>
</dbReference>
<dbReference type="EMBL" id="JAGGLI010000002">
    <property type="protein sequence ID" value="MBP2026559.1"/>
    <property type="molecule type" value="Genomic_DNA"/>
</dbReference>
<dbReference type="InterPro" id="IPR007235">
    <property type="entry name" value="Glyco_trans_28_C"/>
</dbReference>
<protein>
    <submittedName>
        <fullName evidence="8">Processive 1,2-diacylglycerol beta-glucosyltransferase</fullName>
        <ecNumber evidence="8">2.4.1.315</ecNumber>
    </submittedName>
</protein>
<sequence>MKVLILSVSAGFGHIKVSKSLKDFIKMQDTNNEVEIVDILEYVSPVLNKLFTEYYLRALKYIPEIYSYLYKKEAQEATQQSKKKKKRKNKRFKINSKEIENKEELKISDIFNKIVLEKKLKELIEETSPDWIISTHPFIGELLEVIEEKDELKSKIMTIVTDYVVHPSWISTSTDYYIFPSERLSCELDTLNVDMKKVRFFGIPIDPKFNKYIDKESIYKKYKIKENRFTYLIMGGGYGIGNLEKETRLLLEWEKDCNIIVICGKNKELYKTIKDIKDERIHPFEFTEDINELMEISDIIISKPGGLTLTECIATGVPIAIKEYLPGQEERNVQFILNNHLGIYAKDETSFIAYLRLIKRDEDYRNKLIESIKKIRKTDTLENIYKLLSENI</sequence>
<feature type="domain" description="Diacylglycerol glucosyltransferase N-terminal" evidence="7">
    <location>
        <begin position="104"/>
        <end position="205"/>
    </location>
</feature>
<gene>
    <name evidence="8" type="ORF">J2Z35_000348</name>
</gene>
<reference evidence="8 9" key="1">
    <citation type="submission" date="2021-03" db="EMBL/GenBank/DDBJ databases">
        <title>Genomic Encyclopedia of Type Strains, Phase IV (KMG-IV): sequencing the most valuable type-strain genomes for metagenomic binning, comparative biology and taxonomic classification.</title>
        <authorList>
            <person name="Goeker M."/>
        </authorList>
    </citation>
    <scope>NUCLEOTIDE SEQUENCE [LARGE SCALE GENOMIC DNA]</scope>
    <source>
        <strain evidence="8 9">DSM 27512</strain>
    </source>
</reference>
<comment type="similarity">
    <text evidence="2">Belongs to the glycosyltransferase 28 family.</text>
</comment>
<keyword evidence="5" id="KW-0175">Coiled coil</keyword>
<comment type="subcellular location">
    <subcellularLocation>
        <location evidence="1">Membrane</location>
    </subcellularLocation>
</comment>
<accession>A0ABS4KFL5</accession>
<dbReference type="PANTHER" id="PTHR43025:SF3">
    <property type="entry name" value="MONOGALACTOSYLDIACYLGLYCEROL SYNTHASE 1, CHLOROPLASTIC"/>
    <property type="match status" value="1"/>
</dbReference>
<dbReference type="Pfam" id="PF06925">
    <property type="entry name" value="MGDG_synth"/>
    <property type="match status" value="1"/>
</dbReference>
<dbReference type="InterPro" id="IPR050519">
    <property type="entry name" value="Glycosyltransf_28_UgtP"/>
</dbReference>
<evidence type="ECO:0000259" key="6">
    <source>
        <dbReference type="Pfam" id="PF04101"/>
    </source>
</evidence>